<dbReference type="RefSeq" id="XP_001222460.1">
    <property type="nucleotide sequence ID" value="XM_001222459.1"/>
</dbReference>
<dbReference type="InParanoid" id="Q2H4Q0"/>
<evidence type="ECO:0000313" key="3">
    <source>
        <dbReference type="Proteomes" id="UP000001056"/>
    </source>
</evidence>
<feature type="compositionally biased region" description="Low complexity" evidence="1">
    <location>
        <begin position="84"/>
        <end position="97"/>
    </location>
</feature>
<dbReference type="OrthoDB" id="4573692at2759"/>
<keyword evidence="3" id="KW-1185">Reference proteome</keyword>
<proteinExistence type="predicted"/>
<dbReference type="HOGENOM" id="CLU_585257_0_0_1"/>
<feature type="region of interest" description="Disordered" evidence="1">
    <location>
        <begin position="1"/>
        <end position="210"/>
    </location>
</feature>
<sequence>MSNSSPNTNPISKPTSHPSDDHDPNSRRASHAILAAQGIDPLDVADPADDNWDRDPARLHTHTPTQKTPTPTQTPTRKRGWGQTEVRTGTVSTTTPTTTPPHSPRRREESLYPEFTTQGPSLRFLKAQGVDPLDVAEDEDWEGRGGKKRKVGGGWGPGVKKEEEKKKDGAVGGGDDDEEEVEEEEDEEEDEDARGEEPEESEFERRERELEFPPSRLDYWEPMDDYTRDVRRRCTVAGDEPHRPRGAPEYATWFGEKREEAERFQELKLAMDGYFYGIKPPFARCALCADAQLSLRFVPIYIPRDAKDREDMPDLERGAVLICGHMVCRPCWERVVELHNKEAEADAEALERRGAYPPLHCPVCRVELCHPRCECHIAAHRMPRSLEDPQASQYYCSHWGNYYSYLDDGWMEEMPPVLHNSHIHGNFDAVIPNRCDECIANPRHKWDAGIQVPRAFKLGDLRPGYDE</sequence>
<name>Q2H4Q0_CHAGB</name>
<dbReference type="InterPro" id="IPR013083">
    <property type="entry name" value="Znf_RING/FYVE/PHD"/>
</dbReference>
<dbReference type="AlphaFoldDB" id="Q2H4Q0"/>
<dbReference type="GeneID" id="4391271"/>
<protein>
    <recommendedName>
        <fullName evidence="4">RING-type domain-containing protein</fullName>
    </recommendedName>
</protein>
<feature type="compositionally biased region" description="Low complexity" evidence="1">
    <location>
        <begin position="62"/>
        <end position="75"/>
    </location>
</feature>
<dbReference type="EMBL" id="CH408031">
    <property type="protein sequence ID" value="EAQ89746.1"/>
    <property type="molecule type" value="Genomic_DNA"/>
</dbReference>
<dbReference type="Gene3D" id="3.30.40.10">
    <property type="entry name" value="Zinc/RING finger domain, C3HC4 (zinc finger)"/>
    <property type="match status" value="1"/>
</dbReference>
<dbReference type="SUPFAM" id="SSF57850">
    <property type="entry name" value="RING/U-box"/>
    <property type="match status" value="1"/>
</dbReference>
<dbReference type="VEuPathDB" id="FungiDB:CHGG_06365"/>
<accession>Q2H4Q0</accession>
<dbReference type="Proteomes" id="UP000001056">
    <property type="component" value="Unassembled WGS sequence"/>
</dbReference>
<evidence type="ECO:0000313" key="2">
    <source>
        <dbReference type="EMBL" id="EAQ89746.1"/>
    </source>
</evidence>
<feature type="compositionally biased region" description="Polar residues" evidence="1">
    <location>
        <begin position="1"/>
        <end position="17"/>
    </location>
</feature>
<reference evidence="3" key="1">
    <citation type="journal article" date="2015" name="Genome Announc.">
        <title>Draft genome sequence of the cellulolytic fungus Chaetomium globosum.</title>
        <authorList>
            <person name="Cuomo C.A."/>
            <person name="Untereiner W.A."/>
            <person name="Ma L.-J."/>
            <person name="Grabherr M."/>
            <person name="Birren B.W."/>
        </authorList>
    </citation>
    <scope>NUCLEOTIDE SEQUENCE [LARGE SCALE GENOMIC DNA]</scope>
    <source>
        <strain evidence="3">ATCC 6205 / CBS 148.51 / DSM 1962 / NBRC 6347 / NRRL 1970</strain>
    </source>
</reference>
<feature type="compositionally biased region" description="Acidic residues" evidence="1">
    <location>
        <begin position="174"/>
        <end position="202"/>
    </location>
</feature>
<organism evidence="2 3">
    <name type="scientific">Chaetomium globosum (strain ATCC 6205 / CBS 148.51 / DSM 1962 / NBRC 6347 / NRRL 1970)</name>
    <name type="common">Soil fungus</name>
    <dbReference type="NCBI Taxonomy" id="306901"/>
    <lineage>
        <taxon>Eukaryota</taxon>
        <taxon>Fungi</taxon>
        <taxon>Dikarya</taxon>
        <taxon>Ascomycota</taxon>
        <taxon>Pezizomycotina</taxon>
        <taxon>Sordariomycetes</taxon>
        <taxon>Sordariomycetidae</taxon>
        <taxon>Sordariales</taxon>
        <taxon>Chaetomiaceae</taxon>
        <taxon>Chaetomium</taxon>
    </lineage>
</organism>
<evidence type="ECO:0008006" key="4">
    <source>
        <dbReference type="Google" id="ProtNLM"/>
    </source>
</evidence>
<feature type="compositionally biased region" description="Basic and acidic residues" evidence="1">
    <location>
        <begin position="159"/>
        <end position="169"/>
    </location>
</feature>
<evidence type="ECO:0000256" key="1">
    <source>
        <dbReference type="SAM" id="MobiDB-lite"/>
    </source>
</evidence>
<gene>
    <name evidence="2" type="ORF">CHGG_06365</name>
</gene>